<name>A0ABQ7GAG2_DUNSA</name>
<reference evidence="1" key="1">
    <citation type="submission" date="2020-06" db="EMBL/GenBank/DDBJ databases">
        <authorList>
            <consortium name="DOE Joint Genome Institute"/>
            <person name="Calhoun S."/>
            <person name="Polle J.E."/>
            <person name="Mckie-Krisberg Z."/>
            <person name="Prochnik S."/>
            <person name="Neofotis P."/>
            <person name="Yim W.C."/>
            <person name="Hathwaik L.T."/>
            <person name="Jenkins J."/>
            <person name="Molina H."/>
            <person name="Bunkenborg J."/>
            <person name="Grigoriev I.V."/>
            <person name="Barry K."/>
            <person name="Schmutz J."/>
            <person name="Jin E."/>
            <person name="Cushman J.C."/>
            <person name="Magnuson J.K."/>
        </authorList>
    </citation>
    <scope>NUCLEOTIDE SEQUENCE</scope>
    <source>
        <strain evidence="1">CCAP 19/18</strain>
    </source>
</reference>
<gene>
    <name evidence="1" type="ORF">DUNSADRAFT_12911</name>
</gene>
<accession>A0ABQ7GAG2</accession>
<proteinExistence type="predicted"/>
<comment type="caution">
    <text evidence="1">The sequence shown here is derived from an EMBL/GenBank/DDBJ whole genome shotgun (WGS) entry which is preliminary data.</text>
</comment>
<dbReference type="Proteomes" id="UP000815325">
    <property type="component" value="Unassembled WGS sequence"/>
</dbReference>
<evidence type="ECO:0000313" key="1">
    <source>
        <dbReference type="EMBL" id="KAF5831599.1"/>
    </source>
</evidence>
<evidence type="ECO:0008006" key="3">
    <source>
        <dbReference type="Google" id="ProtNLM"/>
    </source>
</evidence>
<keyword evidence="2" id="KW-1185">Reference proteome</keyword>
<evidence type="ECO:0000313" key="2">
    <source>
        <dbReference type="Proteomes" id="UP000815325"/>
    </source>
</evidence>
<dbReference type="EMBL" id="MU069935">
    <property type="protein sequence ID" value="KAF5831599.1"/>
    <property type="molecule type" value="Genomic_DNA"/>
</dbReference>
<protein>
    <recommendedName>
        <fullName evidence="3">Encoded protein</fullName>
    </recommendedName>
</protein>
<sequence length="77" mass="8699">MVHRLCQEPIVSLEQSLIEAIGVACFVCTIQGEQLLAIKKHVHVLANSLPFFLHFTHTKMVQTKKSTSHTKMVQTKN</sequence>
<organism evidence="1 2">
    <name type="scientific">Dunaliella salina</name>
    <name type="common">Green alga</name>
    <name type="synonym">Protococcus salinus</name>
    <dbReference type="NCBI Taxonomy" id="3046"/>
    <lineage>
        <taxon>Eukaryota</taxon>
        <taxon>Viridiplantae</taxon>
        <taxon>Chlorophyta</taxon>
        <taxon>core chlorophytes</taxon>
        <taxon>Chlorophyceae</taxon>
        <taxon>CS clade</taxon>
        <taxon>Chlamydomonadales</taxon>
        <taxon>Dunaliellaceae</taxon>
        <taxon>Dunaliella</taxon>
    </lineage>
</organism>